<dbReference type="InterPro" id="IPR011701">
    <property type="entry name" value="MFS"/>
</dbReference>
<protein>
    <recommendedName>
        <fullName evidence="5">Major facilitator superfamily (MFS) profile domain-containing protein</fullName>
    </recommendedName>
</protein>
<feature type="transmembrane region" description="Helical" evidence="4">
    <location>
        <begin position="293"/>
        <end position="314"/>
    </location>
</feature>
<proteinExistence type="inferred from homology"/>
<feature type="transmembrane region" description="Helical" evidence="4">
    <location>
        <begin position="383"/>
        <end position="408"/>
    </location>
</feature>
<dbReference type="AlphaFoldDB" id="A0A8H7VGP9"/>
<feature type="transmembrane region" description="Helical" evidence="4">
    <location>
        <begin position="89"/>
        <end position="111"/>
    </location>
</feature>
<feature type="transmembrane region" description="Helical" evidence="4">
    <location>
        <begin position="356"/>
        <end position="377"/>
    </location>
</feature>
<dbReference type="OrthoDB" id="2285742at2759"/>
<feature type="transmembrane region" description="Helical" evidence="4">
    <location>
        <begin position="151"/>
        <end position="169"/>
    </location>
</feature>
<evidence type="ECO:0000256" key="2">
    <source>
        <dbReference type="ARBA" id="ARBA00006727"/>
    </source>
</evidence>
<evidence type="ECO:0000313" key="6">
    <source>
        <dbReference type="EMBL" id="KAG2218257.1"/>
    </source>
</evidence>
<keyword evidence="4" id="KW-0812">Transmembrane</keyword>
<comment type="subcellular location">
    <subcellularLocation>
        <location evidence="1">Membrane</location>
        <topology evidence="1">Multi-pass membrane protein</topology>
    </subcellularLocation>
</comment>
<dbReference type="Proteomes" id="UP000646827">
    <property type="component" value="Unassembled WGS sequence"/>
</dbReference>
<name>A0A8H7VGP9_9FUNG</name>
<evidence type="ECO:0000256" key="3">
    <source>
        <dbReference type="SAM" id="MobiDB-lite"/>
    </source>
</evidence>
<dbReference type="PANTHER" id="PTHR11360:SF284">
    <property type="entry name" value="EG:103B4.3 PROTEIN-RELATED"/>
    <property type="match status" value="1"/>
</dbReference>
<dbReference type="SUPFAM" id="SSF103473">
    <property type="entry name" value="MFS general substrate transporter"/>
    <property type="match status" value="1"/>
</dbReference>
<keyword evidence="4" id="KW-1133">Transmembrane helix</keyword>
<evidence type="ECO:0000256" key="1">
    <source>
        <dbReference type="ARBA" id="ARBA00004141"/>
    </source>
</evidence>
<keyword evidence="4" id="KW-0472">Membrane</keyword>
<dbReference type="PANTHER" id="PTHR11360">
    <property type="entry name" value="MONOCARBOXYLATE TRANSPORTER"/>
    <property type="match status" value="1"/>
</dbReference>
<organism evidence="6 7">
    <name type="scientific">Circinella minor</name>
    <dbReference type="NCBI Taxonomy" id="1195481"/>
    <lineage>
        <taxon>Eukaryota</taxon>
        <taxon>Fungi</taxon>
        <taxon>Fungi incertae sedis</taxon>
        <taxon>Mucoromycota</taxon>
        <taxon>Mucoromycotina</taxon>
        <taxon>Mucoromycetes</taxon>
        <taxon>Mucorales</taxon>
        <taxon>Lichtheimiaceae</taxon>
        <taxon>Circinella</taxon>
    </lineage>
</organism>
<feature type="domain" description="Major facilitator superfamily (MFS) profile" evidence="5">
    <location>
        <begin position="73"/>
        <end position="474"/>
    </location>
</feature>
<feature type="transmembrane region" description="Helical" evidence="4">
    <location>
        <begin position="326"/>
        <end position="344"/>
    </location>
</feature>
<feature type="region of interest" description="Disordered" evidence="3">
    <location>
        <begin position="1"/>
        <end position="22"/>
    </location>
</feature>
<dbReference type="PROSITE" id="PS50850">
    <property type="entry name" value="MFS"/>
    <property type="match status" value="1"/>
</dbReference>
<dbReference type="Pfam" id="PF07690">
    <property type="entry name" value="MFS_1"/>
    <property type="match status" value="1"/>
</dbReference>
<comment type="caution">
    <text evidence="6">The sequence shown here is derived from an EMBL/GenBank/DDBJ whole genome shotgun (WGS) entry which is preliminary data.</text>
</comment>
<dbReference type="GO" id="GO:0022857">
    <property type="term" value="F:transmembrane transporter activity"/>
    <property type="evidence" value="ECO:0007669"/>
    <property type="project" value="InterPro"/>
</dbReference>
<feature type="transmembrane region" description="Helical" evidence="4">
    <location>
        <begin position="239"/>
        <end position="259"/>
    </location>
</feature>
<feature type="transmembrane region" description="Helical" evidence="4">
    <location>
        <begin position="207"/>
        <end position="227"/>
    </location>
</feature>
<dbReference type="InterPro" id="IPR036259">
    <property type="entry name" value="MFS_trans_sf"/>
</dbReference>
<dbReference type="InterPro" id="IPR050327">
    <property type="entry name" value="Proton-linked_MCT"/>
</dbReference>
<feature type="compositionally biased region" description="Polar residues" evidence="3">
    <location>
        <begin position="1"/>
        <end position="11"/>
    </location>
</feature>
<gene>
    <name evidence="6" type="ORF">INT45_006258</name>
</gene>
<dbReference type="Gene3D" id="1.20.1250.20">
    <property type="entry name" value="MFS general substrate transporter like domains"/>
    <property type="match status" value="2"/>
</dbReference>
<evidence type="ECO:0000259" key="5">
    <source>
        <dbReference type="PROSITE" id="PS50850"/>
    </source>
</evidence>
<dbReference type="EMBL" id="JAEPRB010000242">
    <property type="protein sequence ID" value="KAG2218257.1"/>
    <property type="molecule type" value="Genomic_DNA"/>
</dbReference>
<feature type="transmembrane region" description="Helical" evidence="4">
    <location>
        <begin position="175"/>
        <end position="195"/>
    </location>
</feature>
<feature type="compositionally biased region" description="Basic and acidic residues" evidence="3">
    <location>
        <begin position="12"/>
        <end position="22"/>
    </location>
</feature>
<feature type="transmembrane region" description="Helical" evidence="4">
    <location>
        <begin position="117"/>
        <end position="139"/>
    </location>
</feature>
<dbReference type="InterPro" id="IPR020846">
    <property type="entry name" value="MFS_dom"/>
</dbReference>
<accession>A0A8H7VGP9</accession>
<evidence type="ECO:0000313" key="7">
    <source>
        <dbReference type="Proteomes" id="UP000646827"/>
    </source>
</evidence>
<dbReference type="GO" id="GO:0016020">
    <property type="term" value="C:membrane"/>
    <property type="evidence" value="ECO:0007669"/>
    <property type="project" value="UniProtKB-SubCell"/>
</dbReference>
<keyword evidence="7" id="KW-1185">Reference proteome</keyword>
<comment type="similarity">
    <text evidence="2">Belongs to the major facilitator superfamily. Monocarboxylate porter (TC 2.A.1.13) family.</text>
</comment>
<feature type="transmembrane region" description="Helical" evidence="4">
    <location>
        <begin position="420"/>
        <end position="438"/>
    </location>
</feature>
<sequence>MSTTNKQTNSYYHDDLLPHDDNNNRIQQNITTHDYTHYKRSAPTNIVVISHEDESVLDIKGGKVKEQQPKINKDFPSTIISPLDGREAWIVLTGLFVASIFTGLHSTWIFKGSSTKLIIQLTSVGSLYQAMNASCTFLGNILYQILGLKKALLLSVLFLTVGLLCSSFANSVWQLYITFGIMCAVGSGCSYLIGYRAIPSWFTKYRNTAQGIFNSCHPVGGIILPLIVNQVNTDLGHAWMYRVLALLIFMTGIAAYPVVKERSVENPGTTMGRSKSHLIRDTLDFNLLKNTNFVIWITIGPVYLFAMYITLTFIPAWATYINLSDMQGALCVTILSATAIPGSIMNGMIADKIGSLNAFIICMTLTGLTVFLIWIFAHDLKSLMFFCILHGLVYQCYYSTITSIMIAIVGMENYASALSFRALICILSILGPFLATYLDSLNTNLEPYFYIKMVAGSGYMVCALLALIIKYRINFNTFVKV</sequence>
<reference evidence="6 7" key="1">
    <citation type="submission" date="2020-12" db="EMBL/GenBank/DDBJ databases">
        <title>Metabolic potential, ecology and presence of endohyphal bacteria is reflected in genomic diversity of Mucoromycotina.</title>
        <authorList>
            <person name="Muszewska A."/>
            <person name="Okrasinska A."/>
            <person name="Steczkiewicz K."/>
            <person name="Drgas O."/>
            <person name="Orlowska M."/>
            <person name="Perlinska-Lenart U."/>
            <person name="Aleksandrzak-Piekarczyk T."/>
            <person name="Szatraj K."/>
            <person name="Zielenkiewicz U."/>
            <person name="Pilsyk S."/>
            <person name="Malc E."/>
            <person name="Mieczkowski P."/>
            <person name="Kruszewska J.S."/>
            <person name="Biernat P."/>
            <person name="Pawlowska J."/>
        </authorList>
    </citation>
    <scope>NUCLEOTIDE SEQUENCE [LARGE SCALE GENOMIC DNA]</scope>
    <source>
        <strain evidence="6 7">CBS 142.35</strain>
    </source>
</reference>
<feature type="transmembrane region" description="Helical" evidence="4">
    <location>
        <begin position="450"/>
        <end position="469"/>
    </location>
</feature>
<evidence type="ECO:0000256" key="4">
    <source>
        <dbReference type="SAM" id="Phobius"/>
    </source>
</evidence>